<dbReference type="Gene3D" id="1.10.3230.20">
    <property type="entry name" value="P22 tail accessory factor (Gp4)"/>
    <property type="match status" value="2"/>
</dbReference>
<name>A0A2V4T717_9BURK</name>
<dbReference type="OrthoDB" id="9134537at2"/>
<organism evidence="1 2">
    <name type="scientific">Paraburkholderia silvatlantica</name>
    <dbReference type="NCBI Taxonomy" id="321895"/>
    <lineage>
        <taxon>Bacteria</taxon>
        <taxon>Pseudomonadati</taxon>
        <taxon>Pseudomonadota</taxon>
        <taxon>Betaproteobacteria</taxon>
        <taxon>Burkholderiales</taxon>
        <taxon>Burkholderiaceae</taxon>
        <taxon>Paraburkholderia</taxon>
    </lineage>
</organism>
<dbReference type="EMBL" id="QJSQ01000015">
    <property type="protein sequence ID" value="PYE21335.1"/>
    <property type="molecule type" value="Genomic_DNA"/>
</dbReference>
<dbReference type="InterPro" id="IPR038258">
    <property type="entry name" value="Gp4_sf"/>
</dbReference>
<dbReference type="Proteomes" id="UP000247772">
    <property type="component" value="Unassembled WGS sequence"/>
</dbReference>
<protein>
    <submittedName>
        <fullName evidence="1">Uncharacterized protein</fullName>
    </submittedName>
</protein>
<sequence>MSVPMPKTPGDIITLALKTANVVGVGQTAAPEDMNDSFNLLNMLLAQLQRRRYFVYQLVTTSKQATGAQSYTVGPGGDFNIPRPAKIESAFFRLLTTGPQPVDYPLEILRSQEDYNRIGLKSLNAFPRYAFYDMGYPLGNLYVWPIPNNTYTIFITTMLQLQQFNTINDTIALPPEYAAALMWNLVPELYAFYGLPPNPDVVKKAEATLRIIEEANAAIPQLSMPAALRSPGVGWYNIYGDYMVGTTP</sequence>
<dbReference type="AlphaFoldDB" id="A0A2V4T717"/>
<comment type="caution">
    <text evidence="1">The sequence shown here is derived from an EMBL/GenBank/DDBJ whole genome shotgun (WGS) entry which is preliminary data.</text>
</comment>
<evidence type="ECO:0000313" key="2">
    <source>
        <dbReference type="Proteomes" id="UP000247772"/>
    </source>
</evidence>
<proteinExistence type="predicted"/>
<dbReference type="RefSeq" id="WP_110855974.1">
    <property type="nucleotide sequence ID" value="NZ_QJSQ01000015.1"/>
</dbReference>
<accession>A0A2V4T717</accession>
<gene>
    <name evidence="1" type="ORF">C7410_115178</name>
</gene>
<reference evidence="1 2" key="1">
    <citation type="submission" date="2018-06" db="EMBL/GenBank/DDBJ databases">
        <title>Genomic Encyclopedia of Type Strains, Phase IV (KMG-V): Genome sequencing to study the core and pangenomes of soil and plant-associated prokaryotes.</title>
        <authorList>
            <person name="Whitman W."/>
        </authorList>
    </citation>
    <scope>NUCLEOTIDE SEQUENCE [LARGE SCALE GENOMIC DNA]</scope>
    <source>
        <strain evidence="1 2">SRCL-318</strain>
    </source>
</reference>
<evidence type="ECO:0000313" key="1">
    <source>
        <dbReference type="EMBL" id="PYE21335.1"/>
    </source>
</evidence>